<evidence type="ECO:0000259" key="6">
    <source>
        <dbReference type="PROSITE" id="PS51707"/>
    </source>
</evidence>
<dbReference type="PANTHER" id="PTHR48047:SF45">
    <property type="entry name" value="SCOPOLETIN GLUCOSYLTRANSFERASE-LIKE"/>
    <property type="match status" value="1"/>
</dbReference>
<dbReference type="Gene3D" id="3.40.50.2000">
    <property type="entry name" value="Glycogen Phosphorylase B"/>
    <property type="match status" value="2"/>
</dbReference>
<dbReference type="PRINTS" id="PR00988">
    <property type="entry name" value="URIDINKINASE"/>
</dbReference>
<accession>A0A8K0N1X6</accession>
<dbReference type="SUPFAM" id="SSF52540">
    <property type="entry name" value="P-loop containing nucleoside triphosphate hydrolases"/>
    <property type="match status" value="1"/>
</dbReference>
<comment type="caution">
    <text evidence="7">The sequence shown here is derived from an EMBL/GenBank/DDBJ whole genome shotgun (WGS) entry which is preliminary data.</text>
</comment>
<dbReference type="FunFam" id="3.40.50.2000:FF:000063">
    <property type="entry name" value="Glycosyltransferase"/>
    <property type="match status" value="1"/>
</dbReference>
<dbReference type="OrthoDB" id="10257085at2759"/>
<dbReference type="InterPro" id="IPR033469">
    <property type="entry name" value="CYTH-like_dom_sf"/>
</dbReference>
<dbReference type="Gene3D" id="3.40.50.300">
    <property type="entry name" value="P-loop containing nucleotide triphosphate hydrolases"/>
    <property type="match status" value="1"/>
</dbReference>
<dbReference type="EMBL" id="CM017876">
    <property type="protein sequence ID" value="KAG1342775.1"/>
    <property type="molecule type" value="Genomic_DNA"/>
</dbReference>
<dbReference type="GO" id="GO:0005524">
    <property type="term" value="F:ATP binding"/>
    <property type="evidence" value="ECO:0007669"/>
    <property type="project" value="InterPro"/>
</dbReference>
<evidence type="ECO:0000256" key="2">
    <source>
        <dbReference type="ARBA" id="ARBA00022676"/>
    </source>
</evidence>
<keyword evidence="4" id="KW-0175">Coiled coil</keyword>
<proteinExistence type="inferred from homology"/>
<dbReference type="PANTHER" id="PTHR48047">
    <property type="entry name" value="GLYCOSYLTRANSFERASE"/>
    <property type="match status" value="1"/>
</dbReference>
<dbReference type="GO" id="GO:0016462">
    <property type="term" value="F:pyrophosphatase activity"/>
    <property type="evidence" value="ECO:0007669"/>
    <property type="project" value="UniProtKB-ARBA"/>
</dbReference>
<evidence type="ECO:0000256" key="3">
    <source>
        <dbReference type="ARBA" id="ARBA00022679"/>
    </source>
</evidence>
<sequence length="1230" mass="138413">MDSKAHPLHLLFFPVMAHGHALPMVDMAKLFAAQGVKATFVTTPANAAAVEAAIGRANRSYLHPIHLFLLPFPATAVGLPEGTENLSSVTDDDPSQEKFLAGVAMLQGPFRRAVADLLPDAILTDWFLPWTVDVAEEFNIPRLVFHGTSFFSRCVVEALGYNPRPADAESIVIPGFPHRIQLLKSQLPDVTQFIPAFRELLDQIAKEEWRSYGVVVNSFYELEPDYADLLRKGYGKKAWHVGPVSLCNKELEDKSLRGNRGAADYDECLKWLDDKEPGSVVYVCFGSLCLFSRAELRELALGLDNCGHPFLWVVRSRVDGWMPEGYEERIGGRGLIVRGWAPQIPILNHKAVGCFLTHCGWNSTLESVTAGVPMITRPLFAEQFYNEKLVVEVLRIGVGVGAKNHGPRPDDRELVGAPQIGRALRRLMDGGEEAEGMKRRAKELGGMAKKAMEEGGSSYVDMGNLIQELMDRRRSIVFFLLMAQDSSIAESPRKKPGLLRDQVQLVKRKDCDRYEVVPIQDSLSFEKGFFVVIRACQLLAQKNDGIILVGVAGPSGAGKTVFTEKVFNFMPSIALLSMDNYNDSSRIIDGNFDDPRLTDYDTLLENIHGLKEGKSVQVPVYDFKSSSRTGYRTVDVPSSRIVIIEGIYALSERLRPLLDLRVSVTGGVHFDLVKRVLRDIQRAGQEPEEIIQQISETVYPMYKAFIEPDLQTAHIKIINKFNPFTGFQNPTYILKSSRILSADQIKAVISKEHQESMEETYDIYLLPPGEDPEACQSYLRMRNRDGKYNLMFEVYPMYKAFIEPDLQTAHIKIINKFNPFTGFQNPTYILKSSRILSADQIKAVISKEHQESMEETYDIYLLPPGEDPEACQSYLRMRNRDGKYNLMFEEWVTDNPFIISPRITFEVSVRLLGGLMALGYSIAAILKRSSHVFSDDRVTVKIDWLEQLNRRYIQVQGRDRLLVKHVAEQLGLDGSYIPRTYIEQIQLEKLVNEVMALPDDLKTKLSIDEDLVSSPKEALSRASADRVAMRNKHLKSGLSHSYSTQRDKNLSKLTRLAITSRTFDGRTPESSAINQGVITQLSEQISTLNERMDEFTSRVEELNSKFSAPKPSMSQQNLSETCNGSAPTSLFMSGLGNGTLLPNSSSSSQLNKDSPLMEELILITRGQRQIMHQLDNLSNLVHERLTKLTRQERTDNRFRVTDLDLIANPLILMMAIGGIGIFVFKSLYRK</sequence>
<reference evidence="7" key="1">
    <citation type="journal article" date="2017" name="Gigascience">
        <title>The genome draft of coconut (Cocos nucifera).</title>
        <authorList>
            <person name="Xiao Y."/>
            <person name="Xu P."/>
            <person name="Fan H."/>
            <person name="Baudouin L."/>
            <person name="Xia W."/>
            <person name="Bocs S."/>
            <person name="Xu J."/>
            <person name="Li Q."/>
            <person name="Guo A."/>
            <person name="Zhou L."/>
            <person name="Li J."/>
            <person name="Wu Y."/>
            <person name="Ma Z."/>
            <person name="Armero A."/>
            <person name="Issali A.E."/>
            <person name="Liu N."/>
            <person name="Peng M."/>
            <person name="Yang Y."/>
        </authorList>
    </citation>
    <scope>NUCLEOTIDE SEQUENCE</scope>
    <source>
        <tissue evidence="7">Spear leaf of Hainan Tall coconut</tissue>
    </source>
</reference>
<protein>
    <submittedName>
        <fullName evidence="7">Putative Scopoletin glucosyltransferase</fullName>
    </submittedName>
</protein>
<dbReference type="SUPFAM" id="SSF53756">
    <property type="entry name" value="UDP-Glycosyltransferase/glycogen phosphorylase"/>
    <property type="match status" value="1"/>
</dbReference>
<dbReference type="SUPFAM" id="SSF55154">
    <property type="entry name" value="CYTH-like phosphatases"/>
    <property type="match status" value="1"/>
</dbReference>
<keyword evidence="8" id="KW-1185">Reference proteome</keyword>
<keyword evidence="3" id="KW-0808">Transferase</keyword>
<dbReference type="InterPro" id="IPR035595">
    <property type="entry name" value="UDP_glycos_trans_CS"/>
</dbReference>
<dbReference type="Pfam" id="PF01928">
    <property type="entry name" value="CYTH"/>
    <property type="match status" value="2"/>
</dbReference>
<evidence type="ECO:0000256" key="1">
    <source>
        <dbReference type="ARBA" id="ARBA00009995"/>
    </source>
</evidence>
<feature type="transmembrane region" description="Helical" evidence="5">
    <location>
        <begin position="1205"/>
        <end position="1224"/>
    </location>
</feature>
<evidence type="ECO:0000313" key="7">
    <source>
        <dbReference type="EMBL" id="KAG1342775.1"/>
    </source>
</evidence>
<dbReference type="PROSITE" id="PS00375">
    <property type="entry name" value="UDPGT"/>
    <property type="match status" value="1"/>
</dbReference>
<organism evidence="7 8">
    <name type="scientific">Cocos nucifera</name>
    <name type="common">Coconut palm</name>
    <dbReference type="NCBI Taxonomy" id="13894"/>
    <lineage>
        <taxon>Eukaryota</taxon>
        <taxon>Viridiplantae</taxon>
        <taxon>Streptophyta</taxon>
        <taxon>Embryophyta</taxon>
        <taxon>Tracheophyta</taxon>
        <taxon>Spermatophyta</taxon>
        <taxon>Magnoliopsida</taxon>
        <taxon>Liliopsida</taxon>
        <taxon>Arecaceae</taxon>
        <taxon>Arecoideae</taxon>
        <taxon>Cocoseae</taxon>
        <taxon>Attaleinae</taxon>
        <taxon>Cocos</taxon>
    </lineage>
</organism>
<dbReference type="CDD" id="cd02028">
    <property type="entry name" value="UMPK_like"/>
    <property type="match status" value="1"/>
</dbReference>
<dbReference type="CDD" id="cd03784">
    <property type="entry name" value="GT1_Gtf-like"/>
    <property type="match status" value="1"/>
</dbReference>
<dbReference type="Pfam" id="PF00485">
    <property type="entry name" value="PRK"/>
    <property type="match status" value="1"/>
</dbReference>
<gene>
    <name evidence="7" type="ORF">COCNU_05G010040</name>
</gene>
<dbReference type="Pfam" id="PF00201">
    <property type="entry name" value="UDPGT"/>
    <property type="match status" value="1"/>
</dbReference>
<keyword evidence="2" id="KW-0328">Glycosyltransferase</keyword>
<dbReference type="InterPro" id="IPR002213">
    <property type="entry name" value="UDP_glucos_trans"/>
</dbReference>
<dbReference type="AlphaFoldDB" id="A0A8K0N1X6"/>
<keyword evidence="5" id="KW-0812">Transmembrane</keyword>
<evidence type="ECO:0000256" key="4">
    <source>
        <dbReference type="SAM" id="Coils"/>
    </source>
</evidence>
<name>A0A8K0N1X6_COCNU</name>
<reference evidence="7" key="2">
    <citation type="submission" date="2019-07" db="EMBL/GenBank/DDBJ databases">
        <authorList>
            <person name="Yang Y."/>
            <person name="Bocs S."/>
            <person name="Baudouin L."/>
        </authorList>
    </citation>
    <scope>NUCLEOTIDE SEQUENCE</scope>
    <source>
        <tissue evidence="7">Spear leaf of Hainan Tall coconut</tissue>
    </source>
</reference>
<dbReference type="InterPro" id="IPR006083">
    <property type="entry name" value="PRK/URK"/>
</dbReference>
<evidence type="ECO:0000313" key="8">
    <source>
        <dbReference type="Proteomes" id="UP000797356"/>
    </source>
</evidence>
<dbReference type="InterPro" id="IPR027417">
    <property type="entry name" value="P-loop_NTPase"/>
</dbReference>
<dbReference type="GO" id="GO:0016301">
    <property type="term" value="F:kinase activity"/>
    <property type="evidence" value="ECO:0007669"/>
    <property type="project" value="InterPro"/>
</dbReference>
<dbReference type="Proteomes" id="UP000797356">
    <property type="component" value="Chromosome 5"/>
</dbReference>
<dbReference type="InterPro" id="IPR023577">
    <property type="entry name" value="CYTH_domain"/>
</dbReference>
<keyword evidence="5" id="KW-0472">Membrane</keyword>
<keyword evidence="5" id="KW-1133">Transmembrane helix</keyword>
<feature type="coiled-coil region" evidence="4">
    <location>
        <begin position="1078"/>
        <end position="1105"/>
    </location>
</feature>
<evidence type="ECO:0000256" key="5">
    <source>
        <dbReference type="SAM" id="Phobius"/>
    </source>
</evidence>
<dbReference type="PROSITE" id="PS51707">
    <property type="entry name" value="CYTH"/>
    <property type="match status" value="1"/>
</dbReference>
<feature type="domain" description="CYTH" evidence="6">
    <location>
        <begin position="825"/>
        <end position="987"/>
    </location>
</feature>
<dbReference type="GO" id="GO:0035251">
    <property type="term" value="F:UDP-glucosyltransferase activity"/>
    <property type="evidence" value="ECO:0007669"/>
    <property type="project" value="TreeGrafter"/>
</dbReference>
<comment type="similarity">
    <text evidence="1">Belongs to the UDP-glycosyltransferase family.</text>
</comment>